<protein>
    <submittedName>
        <fullName evidence="5">CRISPR-associated Cmr4 family protein</fullName>
    </submittedName>
    <submittedName>
        <fullName evidence="4">Type III-B CRISPR module RAMP protein Cmr4</fullName>
    </submittedName>
</protein>
<dbReference type="NCBIfam" id="TIGR02580">
    <property type="entry name" value="cas_RAMP_Cmr4"/>
    <property type="match status" value="1"/>
</dbReference>
<dbReference type="PANTHER" id="PTHR36700:SF1">
    <property type="entry name" value="CRISPR SYSTEM CMR SUBUNIT CMR4"/>
    <property type="match status" value="1"/>
</dbReference>
<name>A0AAJ4RAI0_9BACT</name>
<dbReference type="GO" id="GO:0051607">
    <property type="term" value="P:defense response to virus"/>
    <property type="evidence" value="ECO:0007669"/>
    <property type="project" value="UniProtKB-KW"/>
</dbReference>
<evidence type="ECO:0000256" key="2">
    <source>
        <dbReference type="SAM" id="MobiDB-lite"/>
    </source>
</evidence>
<feature type="domain" description="CRISPR type III-associated protein" evidence="3">
    <location>
        <begin position="8"/>
        <end position="280"/>
    </location>
</feature>
<dbReference type="PANTHER" id="PTHR36700">
    <property type="entry name" value="CRISPR SYSTEM CMR SUBUNIT CMR4"/>
    <property type="match status" value="1"/>
</dbReference>
<reference evidence="7" key="1">
    <citation type="submission" date="2018-03" db="EMBL/GenBank/DDBJ databases">
        <title>A comparative analysis of the Nautiliaceae.</title>
        <authorList>
            <person name="Grosche A."/>
            <person name="Smedile F."/>
            <person name="Vetriani C."/>
        </authorList>
    </citation>
    <scope>NUCLEOTIDE SEQUENCE [LARGE SCALE GENOMIC DNA]</scope>
    <source>
        <strain evidence="7">TB6</strain>
    </source>
</reference>
<dbReference type="Proteomes" id="UP000298805">
    <property type="component" value="Chromosome"/>
</dbReference>
<evidence type="ECO:0000313" key="7">
    <source>
        <dbReference type="Proteomes" id="UP000298805"/>
    </source>
</evidence>
<proteinExistence type="predicted"/>
<dbReference type="RefSeq" id="WP_123353376.1">
    <property type="nucleotide sequence ID" value="NZ_CP027432.2"/>
</dbReference>
<evidence type="ECO:0000256" key="1">
    <source>
        <dbReference type="ARBA" id="ARBA00023118"/>
    </source>
</evidence>
<dbReference type="EMBL" id="CP027432">
    <property type="protein sequence ID" value="QCI28745.1"/>
    <property type="molecule type" value="Genomic_DNA"/>
</dbReference>
<dbReference type="InterPro" id="IPR013410">
    <property type="entry name" value="CRISPR-assoc_RAMP_Cmr4"/>
</dbReference>
<reference evidence="4" key="3">
    <citation type="submission" date="2019-06" db="EMBL/GenBank/DDBJ databases">
        <title>A comparative analysis of the Nautiliaceae.</title>
        <authorList>
            <person name="Grosche A."/>
            <person name="Smedile F."/>
            <person name="Vetriani C."/>
        </authorList>
    </citation>
    <scope>NUCLEOTIDE SEQUENCE</scope>
    <source>
        <strain evidence="4">TB6</strain>
    </source>
</reference>
<reference evidence="5 6" key="2">
    <citation type="submission" date="2018-11" db="EMBL/GenBank/DDBJ databases">
        <title>Genomic Encyclopedia of Type Strains, Phase IV (KMG-IV): sequencing the most valuable type-strain genomes for metagenomic binning, comparative biology and taxonomic classification.</title>
        <authorList>
            <person name="Goeker M."/>
        </authorList>
    </citation>
    <scope>NUCLEOTIDE SEQUENCE [LARGE SCALE GENOMIC DNA]</scope>
    <source>
        <strain evidence="5 6">DSM 27783</strain>
    </source>
</reference>
<dbReference type="Proteomes" id="UP000272781">
    <property type="component" value="Unassembled WGS sequence"/>
</dbReference>
<dbReference type="Pfam" id="PF03787">
    <property type="entry name" value="RAMPs"/>
    <property type="match status" value="1"/>
</dbReference>
<dbReference type="InterPro" id="IPR005537">
    <property type="entry name" value="RAMP_III_fam"/>
</dbReference>
<keyword evidence="7" id="KW-1185">Reference proteome</keyword>
<sequence length="286" mass="33429">MVVDMYKLQNITNMHVGSGGVNYDIIENQVQKDVVTNLPIIYASSLKGALREHFENKHRGDNFIEFIFGSSPGDEKNNEEENEHKKEKKDEKKQTIPGSLVFFEAFMLTRPVRSNVKPYFNVTSPFIIEKLINYLEEFAILESLQEELKTFYNEIRDVEAVIFENIDDVYLEDYKAEYKQISKIPSIFPENLAILSYENFKNLSLPVVARNRLENGESKNLWYEEIVPKYSNFIFFIGRDNDEYIDKDDKPKIEQFFRSFESEKLYQIGANKTIGFGICKIEKVEG</sequence>
<dbReference type="EMBL" id="RJVK01000007">
    <property type="protein sequence ID" value="ROR37190.1"/>
    <property type="molecule type" value="Genomic_DNA"/>
</dbReference>
<feature type="region of interest" description="Disordered" evidence="2">
    <location>
        <begin position="68"/>
        <end position="93"/>
    </location>
</feature>
<organism evidence="5 6">
    <name type="scientific">Caminibacter pacificus</name>
    <dbReference type="NCBI Taxonomy" id="1424653"/>
    <lineage>
        <taxon>Bacteria</taxon>
        <taxon>Pseudomonadati</taxon>
        <taxon>Campylobacterota</taxon>
        <taxon>Epsilonproteobacteria</taxon>
        <taxon>Nautiliales</taxon>
        <taxon>Nautiliaceae</taxon>
        <taxon>Caminibacter</taxon>
    </lineage>
</organism>
<evidence type="ECO:0000313" key="6">
    <source>
        <dbReference type="Proteomes" id="UP000272781"/>
    </source>
</evidence>
<accession>A0AAJ4RAI0</accession>
<dbReference type="AlphaFoldDB" id="A0AAJ4RAI0"/>
<evidence type="ECO:0000313" key="5">
    <source>
        <dbReference type="EMBL" id="ROR37190.1"/>
    </source>
</evidence>
<gene>
    <name evidence="4" type="primary">cmr4</name>
    <name evidence="4" type="ORF">C6V80_07135</name>
    <name evidence="5" type="ORF">EDC58_2007</name>
</gene>
<feature type="compositionally biased region" description="Basic and acidic residues" evidence="2">
    <location>
        <begin position="82"/>
        <end position="93"/>
    </location>
</feature>
<keyword evidence="1" id="KW-0051">Antiviral defense</keyword>
<evidence type="ECO:0000313" key="4">
    <source>
        <dbReference type="EMBL" id="QCI28745.1"/>
    </source>
</evidence>
<evidence type="ECO:0000259" key="3">
    <source>
        <dbReference type="Pfam" id="PF03787"/>
    </source>
</evidence>